<dbReference type="OrthoDB" id="9978720at2759"/>
<proteinExistence type="predicted"/>
<dbReference type="GO" id="GO:0016787">
    <property type="term" value="F:hydrolase activity"/>
    <property type="evidence" value="ECO:0007669"/>
    <property type="project" value="UniProtKB-KW"/>
</dbReference>
<evidence type="ECO:0000313" key="2">
    <source>
        <dbReference type="Proteomes" id="UP000799770"/>
    </source>
</evidence>
<dbReference type="Proteomes" id="UP000799770">
    <property type="component" value="Unassembled WGS sequence"/>
</dbReference>
<organism evidence="1 2">
    <name type="scientific">Lophiotrema nucula</name>
    <dbReference type="NCBI Taxonomy" id="690887"/>
    <lineage>
        <taxon>Eukaryota</taxon>
        <taxon>Fungi</taxon>
        <taxon>Dikarya</taxon>
        <taxon>Ascomycota</taxon>
        <taxon>Pezizomycotina</taxon>
        <taxon>Dothideomycetes</taxon>
        <taxon>Pleosporomycetidae</taxon>
        <taxon>Pleosporales</taxon>
        <taxon>Lophiotremataceae</taxon>
        <taxon>Lophiotrema</taxon>
    </lineage>
</organism>
<dbReference type="InterPro" id="IPR050228">
    <property type="entry name" value="Carboxylesterase_BioH"/>
</dbReference>
<dbReference type="AlphaFoldDB" id="A0A6A5ZT23"/>
<sequence length="357" mass="39787">MSRLYSRSTSHGVVPSTREFFYAGGEYVNIRVGNSTAQYMINQIYVEKLIPPHPSQPHPIIFIAGAGQTGTNFLETPDGRPGWASYFLDQGYTIYLTDQPSRGRSPWHPGIGSMYIPCTATIENLFTATSSHDLWPQSKLHTQWPGTGKVGDPGFDALYASQVQLQADRLISEETNAKSYTALLDKIGKSYLLTHSQAGGYGWRVGDARPDLVKGIIALEPPGPPFENEPPFEGRERTWGITDLEVQYDPPAGPNATDLQLTTRQTKDDQHTECILQTYPAKRLKNLAKIPVLIITAEASFHAPYDYCTVDYMRQAGVSVEYADLGQEGINGNGHMMFMEKNSIEIAERLLRWLRVN</sequence>
<dbReference type="EMBL" id="ML977310">
    <property type="protein sequence ID" value="KAF2122649.1"/>
    <property type="molecule type" value="Genomic_DNA"/>
</dbReference>
<dbReference type="SUPFAM" id="SSF53474">
    <property type="entry name" value="alpha/beta-Hydrolases"/>
    <property type="match status" value="1"/>
</dbReference>
<dbReference type="CDD" id="cd12809">
    <property type="entry name" value="Esterase_713_like-2"/>
    <property type="match status" value="1"/>
</dbReference>
<accession>A0A6A5ZT23</accession>
<protein>
    <submittedName>
        <fullName evidence="1">Alpha/Beta hydrolase protein</fullName>
    </submittedName>
</protein>
<name>A0A6A5ZT23_9PLEO</name>
<dbReference type="PANTHER" id="PTHR43194:SF4">
    <property type="entry name" value="AB HYDROLASE-1 DOMAIN-CONTAINING PROTEIN"/>
    <property type="match status" value="1"/>
</dbReference>
<dbReference type="PANTHER" id="PTHR43194">
    <property type="entry name" value="HYDROLASE ALPHA/BETA FOLD FAMILY"/>
    <property type="match status" value="1"/>
</dbReference>
<evidence type="ECO:0000313" key="1">
    <source>
        <dbReference type="EMBL" id="KAF2122649.1"/>
    </source>
</evidence>
<reference evidence="1" key="1">
    <citation type="journal article" date="2020" name="Stud. Mycol.">
        <title>101 Dothideomycetes genomes: a test case for predicting lifestyles and emergence of pathogens.</title>
        <authorList>
            <person name="Haridas S."/>
            <person name="Albert R."/>
            <person name="Binder M."/>
            <person name="Bloem J."/>
            <person name="Labutti K."/>
            <person name="Salamov A."/>
            <person name="Andreopoulos B."/>
            <person name="Baker S."/>
            <person name="Barry K."/>
            <person name="Bills G."/>
            <person name="Bluhm B."/>
            <person name="Cannon C."/>
            <person name="Castanera R."/>
            <person name="Culley D."/>
            <person name="Daum C."/>
            <person name="Ezra D."/>
            <person name="Gonzalez J."/>
            <person name="Henrissat B."/>
            <person name="Kuo A."/>
            <person name="Liang C."/>
            <person name="Lipzen A."/>
            <person name="Lutzoni F."/>
            <person name="Magnuson J."/>
            <person name="Mondo S."/>
            <person name="Nolan M."/>
            <person name="Ohm R."/>
            <person name="Pangilinan J."/>
            <person name="Park H.-J."/>
            <person name="Ramirez L."/>
            <person name="Alfaro M."/>
            <person name="Sun H."/>
            <person name="Tritt A."/>
            <person name="Yoshinaga Y."/>
            <person name="Zwiers L.-H."/>
            <person name="Turgeon B."/>
            <person name="Goodwin S."/>
            <person name="Spatafora J."/>
            <person name="Crous P."/>
            <person name="Grigoriev I."/>
        </authorList>
    </citation>
    <scope>NUCLEOTIDE SEQUENCE</scope>
    <source>
        <strain evidence="1">CBS 627.86</strain>
    </source>
</reference>
<dbReference type="InterPro" id="IPR029058">
    <property type="entry name" value="AB_hydrolase_fold"/>
</dbReference>
<dbReference type="Gene3D" id="3.40.50.1820">
    <property type="entry name" value="alpha/beta hydrolase"/>
    <property type="match status" value="1"/>
</dbReference>
<gene>
    <name evidence="1" type="ORF">BDV96DRAFT_618023</name>
</gene>
<keyword evidence="2" id="KW-1185">Reference proteome</keyword>
<keyword evidence="1" id="KW-0378">Hydrolase</keyword>